<reference evidence="2" key="1">
    <citation type="submission" date="2019-01" db="EMBL/GenBank/DDBJ databases">
        <title>Cytophagaceae bacterium strain CAR-16.</title>
        <authorList>
            <person name="Chen W.-M."/>
        </authorList>
    </citation>
    <scope>NUCLEOTIDE SEQUENCE [LARGE SCALE GENOMIC DNA]</scope>
    <source>
        <strain evidence="2">LLJ-11</strain>
    </source>
</reference>
<accession>A0A4Q1K976</accession>
<dbReference type="RefSeq" id="WP_129434739.1">
    <property type="nucleotide sequence ID" value="NZ_SBKO01000001.1"/>
</dbReference>
<dbReference type="PROSITE" id="PS51257">
    <property type="entry name" value="PROKAR_LIPOPROTEIN"/>
    <property type="match status" value="1"/>
</dbReference>
<dbReference type="Proteomes" id="UP000290283">
    <property type="component" value="Unassembled WGS sequence"/>
</dbReference>
<proteinExistence type="predicted"/>
<dbReference type="EMBL" id="SBKO01000001">
    <property type="protein sequence ID" value="RXR21149.1"/>
    <property type="molecule type" value="Genomic_DNA"/>
</dbReference>
<sequence>MKKLITLFSLVLILLSCNKDDNKLTNPLLGTWKTVEYRVKSSSGIWSDWQKDTQQATTTYFDNNTCLFVSQNSHLGIYVLNVATQEIKENYPTLDIPTLNYKIINLTPTLLMLEDSRYGNDYQYKQIKIN</sequence>
<organism evidence="1 2">
    <name type="scientific">Flavobacterium amnicola</name>
    <dbReference type="NCBI Taxonomy" id="2506422"/>
    <lineage>
        <taxon>Bacteria</taxon>
        <taxon>Pseudomonadati</taxon>
        <taxon>Bacteroidota</taxon>
        <taxon>Flavobacteriia</taxon>
        <taxon>Flavobacteriales</taxon>
        <taxon>Flavobacteriaceae</taxon>
        <taxon>Flavobacterium</taxon>
    </lineage>
</organism>
<name>A0A4Q1K976_9FLAO</name>
<evidence type="ECO:0000313" key="1">
    <source>
        <dbReference type="EMBL" id="RXR21149.1"/>
    </source>
</evidence>
<keyword evidence="2" id="KW-1185">Reference proteome</keyword>
<gene>
    <name evidence="1" type="ORF">EQG63_04210</name>
</gene>
<comment type="caution">
    <text evidence="1">The sequence shown here is derived from an EMBL/GenBank/DDBJ whole genome shotgun (WGS) entry which is preliminary data.</text>
</comment>
<dbReference type="AlphaFoldDB" id="A0A4Q1K976"/>
<evidence type="ECO:0008006" key="3">
    <source>
        <dbReference type="Google" id="ProtNLM"/>
    </source>
</evidence>
<protein>
    <recommendedName>
        <fullName evidence="3">Lipocalin-like domain-containing protein</fullName>
    </recommendedName>
</protein>
<evidence type="ECO:0000313" key="2">
    <source>
        <dbReference type="Proteomes" id="UP000290283"/>
    </source>
</evidence>